<dbReference type="PANTHER" id="PTHR33406:SF13">
    <property type="entry name" value="MEMBRANE PROTEIN YDFJ"/>
    <property type="match status" value="1"/>
</dbReference>
<feature type="transmembrane region" description="Helical" evidence="6">
    <location>
        <begin position="298"/>
        <end position="325"/>
    </location>
</feature>
<evidence type="ECO:0000256" key="2">
    <source>
        <dbReference type="ARBA" id="ARBA00022475"/>
    </source>
</evidence>
<feature type="transmembrane region" description="Helical" evidence="6">
    <location>
        <begin position="509"/>
        <end position="528"/>
    </location>
</feature>
<accession>A0A916YR59</accession>
<dbReference type="GO" id="GO:0005886">
    <property type="term" value="C:plasma membrane"/>
    <property type="evidence" value="ECO:0007669"/>
    <property type="project" value="UniProtKB-SubCell"/>
</dbReference>
<evidence type="ECO:0000313" key="8">
    <source>
        <dbReference type="EMBL" id="GGD57429.1"/>
    </source>
</evidence>
<dbReference type="PRINTS" id="PR00702">
    <property type="entry name" value="ACRIFLAVINRP"/>
</dbReference>
<evidence type="ECO:0000256" key="4">
    <source>
        <dbReference type="ARBA" id="ARBA00022989"/>
    </source>
</evidence>
<feature type="transmembrane region" description="Helical" evidence="6">
    <location>
        <begin position="535"/>
        <end position="553"/>
    </location>
</feature>
<name>A0A916YR59_9BACL</name>
<feature type="transmembrane region" description="Helical" evidence="6">
    <location>
        <begin position="12"/>
        <end position="32"/>
    </location>
</feature>
<feature type="transmembrane region" description="Helical" evidence="6">
    <location>
        <begin position="359"/>
        <end position="381"/>
    </location>
</feature>
<dbReference type="PROSITE" id="PS50156">
    <property type="entry name" value="SSD"/>
    <property type="match status" value="1"/>
</dbReference>
<organism evidence="8 9">
    <name type="scientific">Paenibacillus nasutitermitis</name>
    <dbReference type="NCBI Taxonomy" id="1652958"/>
    <lineage>
        <taxon>Bacteria</taxon>
        <taxon>Bacillati</taxon>
        <taxon>Bacillota</taxon>
        <taxon>Bacilli</taxon>
        <taxon>Bacillales</taxon>
        <taxon>Paenibacillaceae</taxon>
        <taxon>Paenibacillus</taxon>
    </lineage>
</organism>
<dbReference type="InterPro" id="IPR000731">
    <property type="entry name" value="SSD"/>
</dbReference>
<reference evidence="8" key="1">
    <citation type="journal article" date="2014" name="Int. J. Syst. Evol. Microbiol.">
        <title>Complete genome sequence of Corynebacterium casei LMG S-19264T (=DSM 44701T), isolated from a smear-ripened cheese.</title>
        <authorList>
            <consortium name="US DOE Joint Genome Institute (JGI-PGF)"/>
            <person name="Walter F."/>
            <person name="Albersmeier A."/>
            <person name="Kalinowski J."/>
            <person name="Ruckert C."/>
        </authorList>
    </citation>
    <scope>NUCLEOTIDE SEQUENCE</scope>
    <source>
        <strain evidence="8">CGMCC 1.15178</strain>
    </source>
</reference>
<evidence type="ECO:0000256" key="3">
    <source>
        <dbReference type="ARBA" id="ARBA00022692"/>
    </source>
</evidence>
<keyword evidence="9" id="KW-1185">Reference proteome</keyword>
<dbReference type="InterPro" id="IPR050545">
    <property type="entry name" value="Mycobact_MmpL"/>
</dbReference>
<evidence type="ECO:0000259" key="7">
    <source>
        <dbReference type="PROSITE" id="PS50156"/>
    </source>
</evidence>
<gene>
    <name evidence="8" type="ORF">GCM10010911_14060</name>
</gene>
<feature type="transmembrane region" description="Helical" evidence="6">
    <location>
        <begin position="639"/>
        <end position="661"/>
    </location>
</feature>
<feature type="transmembrane region" description="Helical" evidence="6">
    <location>
        <begin position="180"/>
        <end position="205"/>
    </location>
</feature>
<protein>
    <submittedName>
        <fullName evidence="8">Membrane protein</fullName>
    </submittedName>
</protein>
<dbReference type="InterPro" id="IPR001036">
    <property type="entry name" value="Acrflvin-R"/>
</dbReference>
<dbReference type="SUPFAM" id="SSF82866">
    <property type="entry name" value="Multidrug efflux transporter AcrB transmembrane domain"/>
    <property type="match status" value="2"/>
</dbReference>
<evidence type="ECO:0000256" key="1">
    <source>
        <dbReference type="ARBA" id="ARBA00004651"/>
    </source>
</evidence>
<comment type="subcellular location">
    <subcellularLocation>
        <location evidence="1">Cell membrane</location>
        <topology evidence="1">Multi-pass membrane protein</topology>
    </subcellularLocation>
</comment>
<dbReference type="Gene3D" id="1.20.1640.10">
    <property type="entry name" value="Multidrug efflux transporter AcrB transmembrane domain"/>
    <property type="match status" value="2"/>
</dbReference>
<keyword evidence="2" id="KW-1003">Cell membrane</keyword>
<dbReference type="EMBL" id="BMHP01000001">
    <property type="protein sequence ID" value="GGD57429.1"/>
    <property type="molecule type" value="Genomic_DNA"/>
</dbReference>
<feature type="domain" description="SSD" evidence="7">
    <location>
        <begin position="199"/>
        <end position="323"/>
    </location>
</feature>
<proteinExistence type="predicted"/>
<dbReference type="PANTHER" id="PTHR33406">
    <property type="entry name" value="MEMBRANE PROTEIN MJ1562-RELATED"/>
    <property type="match status" value="1"/>
</dbReference>
<dbReference type="Pfam" id="PF03176">
    <property type="entry name" value="MMPL"/>
    <property type="match status" value="2"/>
</dbReference>
<comment type="caution">
    <text evidence="8">The sequence shown here is derived from an EMBL/GenBank/DDBJ whole genome shotgun (WGS) entry which is preliminary data.</text>
</comment>
<evidence type="ECO:0000256" key="5">
    <source>
        <dbReference type="ARBA" id="ARBA00023136"/>
    </source>
</evidence>
<reference evidence="8" key="2">
    <citation type="submission" date="2020-09" db="EMBL/GenBank/DDBJ databases">
        <authorList>
            <person name="Sun Q."/>
            <person name="Zhou Y."/>
        </authorList>
    </citation>
    <scope>NUCLEOTIDE SEQUENCE</scope>
    <source>
        <strain evidence="8">CGMCC 1.15178</strain>
    </source>
</reference>
<keyword evidence="3 6" id="KW-0812">Transmembrane</keyword>
<dbReference type="GO" id="GO:0022857">
    <property type="term" value="F:transmembrane transporter activity"/>
    <property type="evidence" value="ECO:0007669"/>
    <property type="project" value="InterPro"/>
</dbReference>
<dbReference type="Proteomes" id="UP000612456">
    <property type="component" value="Unassembled WGS sequence"/>
</dbReference>
<evidence type="ECO:0000256" key="6">
    <source>
        <dbReference type="SAM" id="Phobius"/>
    </source>
</evidence>
<feature type="transmembrane region" description="Helical" evidence="6">
    <location>
        <begin position="610"/>
        <end position="633"/>
    </location>
</feature>
<dbReference type="AlphaFoldDB" id="A0A916YR59"/>
<feature type="transmembrane region" description="Helical" evidence="6">
    <location>
        <begin position="225"/>
        <end position="246"/>
    </location>
</feature>
<dbReference type="InterPro" id="IPR004869">
    <property type="entry name" value="MMPL_dom"/>
</dbReference>
<sequence length="681" mass="73905">MGFRALAVLSHRYPAIIIVMWVLFLGFCGINAHKLPGVLKDHGLTPAGAYEQVRQILESEFRIPGDPVLLVFEKRETVREAEFKRYIMRTLQDLQGVEGLLTVRSPHEEPGMVRGNLAYALLSIDSKRYDTAAILEDIQQRLPVDGNMLVRVTGNAAIQADVNRASLHDMKQAEMAGIPVAFLILLFAFGGVAAAAIPVIAGVIAVTGSMGIMVLIGERIDLSNFVLNVIPMVGLALSLDFALMLVSRFREELRCMEAEEALIATMQTAGRAVLYSALTVFFGLLGIFFIPLPMFASVALGAITALTVSALTALTLVPALLAVWWPAMKGKIRASSGGKGRSKIWLAWSSYVMSRPIRLGALAAIFLMGCLLPLSGMRLAVPGADSLPTDYASRLAFDVYRDHFIPPETSTVYIVGGKALGREKTSNLARTLVPALIMDPLVLRVEPVQGRQLLIQVMLAGKPDSHEVMSWVRAWEKRGTDAAAPFLLGGEAKFQQEVYDAIFDHFPQVFLFILVSNFIVLFIAFRSVLIPLKTIAMNLLSLGASFGLLALIFSSGQPGMDDGSIAIMIPVFIFGLAFGISMDYGVFLVSRIDELFRKTGDNDQAVMQGLSATSGIITSAAAIMVAVTLPFAFGEVAGVRQLGIGIAAAIIIDATVIRLVLVPSLMKLLGKWNWWAPRWLK</sequence>
<feature type="transmembrane region" description="Helical" evidence="6">
    <location>
        <begin position="565"/>
        <end position="589"/>
    </location>
</feature>
<feature type="transmembrane region" description="Helical" evidence="6">
    <location>
        <begin position="272"/>
        <end position="292"/>
    </location>
</feature>
<dbReference type="RefSeq" id="WP_188990413.1">
    <property type="nucleotide sequence ID" value="NZ_BMHP01000001.1"/>
</dbReference>
<evidence type="ECO:0000313" key="9">
    <source>
        <dbReference type="Proteomes" id="UP000612456"/>
    </source>
</evidence>
<keyword evidence="5 6" id="KW-0472">Membrane</keyword>
<keyword evidence="4 6" id="KW-1133">Transmembrane helix</keyword>